<dbReference type="PANTHER" id="PTHR33223:SF10">
    <property type="entry name" value="AMINOTRANSFERASE-LIKE PLANT MOBILE DOMAIN-CONTAINING PROTEIN"/>
    <property type="match status" value="1"/>
</dbReference>
<protein>
    <recommendedName>
        <fullName evidence="1">Retrotransposon gag domain-containing protein</fullName>
    </recommendedName>
</protein>
<organism evidence="2 3">
    <name type="scientific">Buddleja alternifolia</name>
    <dbReference type="NCBI Taxonomy" id="168488"/>
    <lineage>
        <taxon>Eukaryota</taxon>
        <taxon>Viridiplantae</taxon>
        <taxon>Streptophyta</taxon>
        <taxon>Embryophyta</taxon>
        <taxon>Tracheophyta</taxon>
        <taxon>Spermatophyta</taxon>
        <taxon>Magnoliopsida</taxon>
        <taxon>eudicotyledons</taxon>
        <taxon>Gunneridae</taxon>
        <taxon>Pentapetalae</taxon>
        <taxon>asterids</taxon>
        <taxon>lamiids</taxon>
        <taxon>Lamiales</taxon>
        <taxon>Scrophulariaceae</taxon>
        <taxon>Buddlejeae</taxon>
        <taxon>Buddleja</taxon>
    </lineage>
</organism>
<dbReference type="EMBL" id="WHWC01000002">
    <property type="protein sequence ID" value="KAG8387940.1"/>
    <property type="molecule type" value="Genomic_DNA"/>
</dbReference>
<gene>
    <name evidence="2" type="ORF">BUALT_Bualt02G0073500</name>
</gene>
<keyword evidence="3" id="KW-1185">Reference proteome</keyword>
<sequence length="289" mass="31979">MARFTISNFGQPTTHVVSEPIPPPPSLLPTFINTSHPTAYTPGAIPTAFPSAILVAFSSAIPRIAFPQHATAFASPLAAAHVHGNDHGSPIITLGGRQPVMIGANIFGITTSLPSQGYLNGKAIGLPQANVMERIEDMQEEMREMRRCMEVSTPDQPKGVLFSSRILADELSNNFRAPNVSEYDGSSDPTEHLWKLDNCALLHQYSDAVKCRVFLTTLTRAAQQWFNQLALNFIHSFKEFNSLFLHQFASSKKYQKTPLSLFSMHQGVKETYEDIYREIQCCCPRGPLS</sequence>
<accession>A0AAV6Y923</accession>
<dbReference type="Pfam" id="PF03732">
    <property type="entry name" value="Retrotrans_gag"/>
    <property type="match status" value="1"/>
</dbReference>
<comment type="caution">
    <text evidence="2">The sequence shown here is derived from an EMBL/GenBank/DDBJ whole genome shotgun (WGS) entry which is preliminary data.</text>
</comment>
<name>A0AAV6Y923_9LAMI</name>
<evidence type="ECO:0000313" key="2">
    <source>
        <dbReference type="EMBL" id="KAG8387940.1"/>
    </source>
</evidence>
<evidence type="ECO:0000313" key="3">
    <source>
        <dbReference type="Proteomes" id="UP000826271"/>
    </source>
</evidence>
<dbReference type="InterPro" id="IPR005162">
    <property type="entry name" value="Retrotrans_gag_dom"/>
</dbReference>
<reference evidence="2" key="1">
    <citation type="submission" date="2019-10" db="EMBL/GenBank/DDBJ databases">
        <authorList>
            <person name="Zhang R."/>
            <person name="Pan Y."/>
            <person name="Wang J."/>
            <person name="Ma R."/>
            <person name="Yu S."/>
        </authorList>
    </citation>
    <scope>NUCLEOTIDE SEQUENCE</scope>
    <source>
        <strain evidence="2">LA-IB0</strain>
        <tissue evidence="2">Leaf</tissue>
    </source>
</reference>
<dbReference type="AlphaFoldDB" id="A0AAV6Y923"/>
<evidence type="ECO:0000259" key="1">
    <source>
        <dbReference type="Pfam" id="PF03732"/>
    </source>
</evidence>
<feature type="domain" description="Retrotransposon gag" evidence="1">
    <location>
        <begin position="213"/>
        <end position="277"/>
    </location>
</feature>
<dbReference type="Proteomes" id="UP000826271">
    <property type="component" value="Unassembled WGS sequence"/>
</dbReference>
<proteinExistence type="predicted"/>
<dbReference type="PANTHER" id="PTHR33223">
    <property type="entry name" value="CCHC-TYPE DOMAIN-CONTAINING PROTEIN"/>
    <property type="match status" value="1"/>
</dbReference>